<accession>A0A5C5WNL6</accession>
<evidence type="ECO:0000313" key="1">
    <source>
        <dbReference type="EMBL" id="TWT51689.1"/>
    </source>
</evidence>
<sequence length="255" mass="27501">MTRIVKGLNVFIAIVTICSSTVSAESRASQAVKEAAQNDQFAFVMFYRAEDALTQQMRQVLESSLSTRDDAVIVPVQIGDATEHELIKRFDATRIPLPATAVLAPNGAVCTVYPQRVSSAQLIAAIVSPAQAKCLKALQEQKIVVLCAQPTSDAEVPSGVTEFKEDLFFSERTEVVSVLATDPAETKFLNQLRVPTDRTNSIVAFMAPPGVMIGVYDGSITHAQLAQQLAAAGKCCDDENCKHHQSAGAQQPPRR</sequence>
<evidence type="ECO:0000313" key="2">
    <source>
        <dbReference type="Proteomes" id="UP000317243"/>
    </source>
</evidence>
<reference evidence="1 2" key="1">
    <citation type="submission" date="2019-02" db="EMBL/GenBank/DDBJ databases">
        <title>Deep-cultivation of Planctomycetes and their phenomic and genomic characterization uncovers novel biology.</title>
        <authorList>
            <person name="Wiegand S."/>
            <person name="Jogler M."/>
            <person name="Boedeker C."/>
            <person name="Pinto D."/>
            <person name="Vollmers J."/>
            <person name="Rivas-Marin E."/>
            <person name="Kohn T."/>
            <person name="Peeters S.H."/>
            <person name="Heuer A."/>
            <person name="Rast P."/>
            <person name="Oberbeckmann S."/>
            <person name="Bunk B."/>
            <person name="Jeske O."/>
            <person name="Meyerdierks A."/>
            <person name="Storesund J.E."/>
            <person name="Kallscheuer N."/>
            <person name="Luecker S."/>
            <person name="Lage O.M."/>
            <person name="Pohl T."/>
            <person name="Merkel B.J."/>
            <person name="Hornburger P."/>
            <person name="Mueller R.-W."/>
            <person name="Bruemmer F."/>
            <person name="Labrenz M."/>
            <person name="Spormann A.M."/>
            <person name="Op Den Camp H."/>
            <person name="Overmann J."/>
            <person name="Amann R."/>
            <person name="Jetten M.S.M."/>
            <person name="Mascher T."/>
            <person name="Medema M.H."/>
            <person name="Devos D.P."/>
            <person name="Kaster A.-K."/>
            <person name="Ovreas L."/>
            <person name="Rohde M."/>
            <person name="Galperin M.Y."/>
            <person name="Jogler C."/>
        </authorList>
    </citation>
    <scope>NUCLEOTIDE SEQUENCE [LARGE SCALE GENOMIC DNA]</scope>
    <source>
        <strain evidence="1 2">KOR42</strain>
    </source>
</reference>
<keyword evidence="2" id="KW-1185">Reference proteome</keyword>
<gene>
    <name evidence="1" type="ORF">KOR42_33750</name>
</gene>
<name>A0A5C5WNL6_9PLAN</name>
<comment type="caution">
    <text evidence="1">The sequence shown here is derived from an EMBL/GenBank/DDBJ whole genome shotgun (WGS) entry which is preliminary data.</text>
</comment>
<evidence type="ECO:0008006" key="3">
    <source>
        <dbReference type="Google" id="ProtNLM"/>
    </source>
</evidence>
<dbReference type="OrthoDB" id="214400at2"/>
<protein>
    <recommendedName>
        <fullName evidence="3">Thioredoxin domain-containing protein</fullName>
    </recommendedName>
</protein>
<dbReference type="Proteomes" id="UP000317243">
    <property type="component" value="Unassembled WGS sequence"/>
</dbReference>
<dbReference type="RefSeq" id="WP_146510837.1">
    <property type="nucleotide sequence ID" value="NZ_SIHI01000011.1"/>
</dbReference>
<proteinExistence type="predicted"/>
<dbReference type="EMBL" id="SIHI01000011">
    <property type="protein sequence ID" value="TWT51689.1"/>
    <property type="molecule type" value="Genomic_DNA"/>
</dbReference>
<dbReference type="AlphaFoldDB" id="A0A5C5WNL6"/>
<organism evidence="1 2">
    <name type="scientific">Thalassoglobus neptunius</name>
    <dbReference type="NCBI Taxonomy" id="1938619"/>
    <lineage>
        <taxon>Bacteria</taxon>
        <taxon>Pseudomonadati</taxon>
        <taxon>Planctomycetota</taxon>
        <taxon>Planctomycetia</taxon>
        <taxon>Planctomycetales</taxon>
        <taxon>Planctomycetaceae</taxon>
        <taxon>Thalassoglobus</taxon>
    </lineage>
</organism>